<comment type="cofactor">
    <cofactor evidence="1">
        <name>[4Fe-4S] cluster</name>
        <dbReference type="ChEBI" id="CHEBI:49883"/>
    </cofactor>
</comment>
<accession>A0A644X8Q5</accession>
<keyword evidence="5" id="KW-0408">Iron</keyword>
<dbReference type="InterPro" id="IPR023404">
    <property type="entry name" value="rSAM_horseshoe"/>
</dbReference>
<dbReference type="InterPro" id="IPR020612">
    <property type="entry name" value="Methylthiotransferase_CS"/>
</dbReference>
<dbReference type="HAMAP" id="MF_01251">
    <property type="entry name" value="UPF0313"/>
    <property type="match status" value="1"/>
</dbReference>
<evidence type="ECO:0000256" key="4">
    <source>
        <dbReference type="ARBA" id="ARBA00022723"/>
    </source>
</evidence>
<organism evidence="8">
    <name type="scientific">bioreactor metagenome</name>
    <dbReference type="NCBI Taxonomy" id="1076179"/>
    <lineage>
        <taxon>unclassified sequences</taxon>
        <taxon>metagenomes</taxon>
        <taxon>ecological metagenomes</taxon>
    </lineage>
</organism>
<dbReference type="GO" id="GO:0003824">
    <property type="term" value="F:catalytic activity"/>
    <property type="evidence" value="ECO:0007669"/>
    <property type="project" value="InterPro"/>
</dbReference>
<comment type="caution">
    <text evidence="8">The sequence shown here is derived from an EMBL/GenBank/DDBJ whole genome shotgun (WGS) entry which is preliminary data.</text>
</comment>
<dbReference type="GO" id="GO:0046872">
    <property type="term" value="F:metal ion binding"/>
    <property type="evidence" value="ECO:0007669"/>
    <property type="project" value="UniProtKB-KW"/>
</dbReference>
<dbReference type="InterPro" id="IPR022946">
    <property type="entry name" value="UPF0313"/>
</dbReference>
<dbReference type="Gene3D" id="3.80.30.20">
    <property type="entry name" value="tm_1862 like domain"/>
    <property type="match status" value="1"/>
</dbReference>
<dbReference type="InterPro" id="IPR007197">
    <property type="entry name" value="rSAM"/>
</dbReference>
<protein>
    <recommendedName>
        <fullName evidence="7">Radical SAM core domain-containing protein</fullName>
    </recommendedName>
</protein>
<keyword evidence="3" id="KW-0949">S-adenosyl-L-methionine</keyword>
<dbReference type="SMART" id="SM00729">
    <property type="entry name" value="Elp3"/>
    <property type="match status" value="1"/>
</dbReference>
<feature type="domain" description="Radical SAM core" evidence="7">
    <location>
        <begin position="298"/>
        <end position="572"/>
    </location>
</feature>
<dbReference type="InterPro" id="IPR058240">
    <property type="entry name" value="rSAM_sf"/>
</dbReference>
<dbReference type="SFLD" id="SFLDG01069">
    <property type="entry name" value="UPF0313"/>
    <property type="match status" value="1"/>
</dbReference>
<evidence type="ECO:0000256" key="2">
    <source>
        <dbReference type="ARBA" id="ARBA00022485"/>
    </source>
</evidence>
<dbReference type="AlphaFoldDB" id="A0A644X8Q5"/>
<evidence type="ECO:0000313" key="8">
    <source>
        <dbReference type="EMBL" id="MPM12191.1"/>
    </source>
</evidence>
<dbReference type="InterPro" id="IPR006638">
    <property type="entry name" value="Elp3/MiaA/NifB-like_rSAM"/>
</dbReference>
<dbReference type="SFLD" id="SFLDS00029">
    <property type="entry name" value="Radical_SAM"/>
    <property type="match status" value="1"/>
</dbReference>
<keyword evidence="4" id="KW-0479">Metal-binding</keyword>
<keyword evidence="2" id="KW-0004">4Fe-4S</keyword>
<keyword evidence="6" id="KW-0411">Iron-sulfur</keyword>
<reference evidence="8" key="1">
    <citation type="submission" date="2019-08" db="EMBL/GenBank/DDBJ databases">
        <authorList>
            <person name="Kucharzyk K."/>
            <person name="Murdoch R.W."/>
            <person name="Higgins S."/>
            <person name="Loffler F."/>
        </authorList>
    </citation>
    <scope>NUCLEOTIDE SEQUENCE</scope>
</reference>
<gene>
    <name evidence="8" type="ORF">SDC9_58543</name>
</gene>
<proteinExistence type="inferred from homology"/>
<dbReference type="EMBL" id="VSSQ01001934">
    <property type="protein sequence ID" value="MPM12191.1"/>
    <property type="molecule type" value="Genomic_DNA"/>
</dbReference>
<dbReference type="SFLD" id="SFLDG01082">
    <property type="entry name" value="B12-binding_domain_containing"/>
    <property type="match status" value="1"/>
</dbReference>
<dbReference type="Pfam" id="PF08497">
    <property type="entry name" value="Radical_SAM_N"/>
    <property type="match status" value="1"/>
</dbReference>
<dbReference type="PROSITE" id="PS01278">
    <property type="entry name" value="MTTASE_RADICAL"/>
    <property type="match status" value="1"/>
</dbReference>
<evidence type="ECO:0000256" key="3">
    <source>
        <dbReference type="ARBA" id="ARBA00022691"/>
    </source>
</evidence>
<dbReference type="PROSITE" id="PS51918">
    <property type="entry name" value="RADICAL_SAM"/>
    <property type="match status" value="1"/>
</dbReference>
<dbReference type="PANTHER" id="PTHR32331">
    <property type="entry name" value="UPF0313 PROTEIN YGIQ"/>
    <property type="match status" value="1"/>
</dbReference>
<evidence type="ECO:0000256" key="1">
    <source>
        <dbReference type="ARBA" id="ARBA00001966"/>
    </source>
</evidence>
<evidence type="ECO:0000259" key="7">
    <source>
        <dbReference type="PROSITE" id="PS51918"/>
    </source>
</evidence>
<dbReference type="PANTHER" id="PTHR32331:SF0">
    <property type="entry name" value="UPF0313 PROTEIN YGIQ"/>
    <property type="match status" value="1"/>
</dbReference>
<evidence type="ECO:0000256" key="5">
    <source>
        <dbReference type="ARBA" id="ARBA00023004"/>
    </source>
</evidence>
<dbReference type="GO" id="GO:0051539">
    <property type="term" value="F:4 iron, 4 sulfur cluster binding"/>
    <property type="evidence" value="ECO:0007669"/>
    <property type="project" value="UniProtKB-KW"/>
</dbReference>
<dbReference type="InterPro" id="IPR013704">
    <property type="entry name" value="UPF0313_N"/>
</dbReference>
<name>A0A644X8Q5_9ZZZZ</name>
<dbReference type="NCBIfam" id="TIGR03904">
    <property type="entry name" value="SAM_YgiQ"/>
    <property type="match status" value="1"/>
</dbReference>
<sequence length="576" mass="65857">MSRNFKGFLPVTKKEADLLGWDYIDVILFTGDAYIDHPSFGTAVIGRYLQSLGYRVAIVPQPNWRDDLRDFRKFGKPRLFFGVNSGVMDSMINHYTAAKRLRSDDAYTPEGKAGQRPDYAVTVYTQILKKLYPDTPVIIGGVEASLRRLAHYDYWEDKLKPSVLFESGADLLVYGMGEKPVKEIAAILERGGDRAELLQIPQIAYLSDSPYKGDKRSVLLDSFENVLSDKERFVRNFAIVEQESNMWHPAYISEPCMGRFVRVNPPYEPGPDGEIDTYYDLPYTREPHFKYKGKHISAYEMIKNSVNTHRGCFGSCSFCTISAHQGKFVQSRSEDSILRELSLIASSEDFKGYISDIGGPTANMYKMKGKNLDICKKCKRESCNYPNICRNLDHSHLPLLKLYKKAEEIKGIKKSFVSSGIRYDLFLNEKGYLDESGKSYFKELVLNHTSGRLKVAPEHTEDVVLKSMGKPSFASFVFLKDEFEKICRIGQKRYQLIPYFISSHPGCAMEHMRALSSNKALRGVRLEQVQDFTPTPMTRSSVAYYAGIDPVTLKNIFVEKDMEKKKRQKSFFFNKF</sequence>
<dbReference type="SUPFAM" id="SSF102114">
    <property type="entry name" value="Radical SAM enzymes"/>
    <property type="match status" value="1"/>
</dbReference>
<evidence type="ECO:0000256" key="6">
    <source>
        <dbReference type="ARBA" id="ARBA00023014"/>
    </source>
</evidence>